<accession>A0ABQ0QMK0</accession>
<name>A0ABQ0QMK0_9PROT</name>
<dbReference type="EMBL" id="BAQC01000003">
    <property type="protein sequence ID" value="GBR50516.1"/>
    <property type="molecule type" value="Genomic_DNA"/>
</dbReference>
<protein>
    <submittedName>
        <fullName evidence="1">Uncharacterized protein</fullName>
    </submittedName>
</protein>
<reference evidence="1 2" key="1">
    <citation type="submission" date="2013-04" db="EMBL/GenBank/DDBJ databases">
        <title>The genome sequencing project of 58 acetic acid bacteria.</title>
        <authorList>
            <person name="Okamoto-Kainuma A."/>
            <person name="Ishikawa M."/>
            <person name="Umino S."/>
            <person name="Koizumi Y."/>
            <person name="Shiwa Y."/>
            <person name="Yoshikawa H."/>
            <person name="Matsutani M."/>
            <person name="Matsushita K."/>
        </authorList>
    </citation>
    <scope>NUCLEOTIDE SEQUENCE [LARGE SCALE GENOMIC DNA]</scope>
    <source>
        <strain evidence="1 2">NBRC 106555</strain>
    </source>
</reference>
<organism evidence="1 2">
    <name type="scientific">Neokomagataea thailandica NBRC 106555</name>
    <dbReference type="NCBI Taxonomy" id="1223520"/>
    <lineage>
        <taxon>Bacteria</taxon>
        <taxon>Pseudomonadati</taxon>
        <taxon>Pseudomonadota</taxon>
        <taxon>Alphaproteobacteria</taxon>
        <taxon>Acetobacterales</taxon>
        <taxon>Acetobacteraceae</taxon>
        <taxon>Neokomagataea</taxon>
    </lineage>
</organism>
<proteinExistence type="predicted"/>
<dbReference type="Proteomes" id="UP001062632">
    <property type="component" value="Unassembled WGS sequence"/>
</dbReference>
<evidence type="ECO:0000313" key="2">
    <source>
        <dbReference type="Proteomes" id="UP001062632"/>
    </source>
</evidence>
<sequence length="87" mass="10170">MSPEEYDFQCKLLAIKRNAQTDKRLKEHGFVERDPTQFTLSNIPPEKIRNVRNNQSHIEILHTYGAFHGVKKIILITKINRISVNLL</sequence>
<comment type="caution">
    <text evidence="1">The sequence shown here is derived from an EMBL/GenBank/DDBJ whole genome shotgun (WGS) entry which is preliminary data.</text>
</comment>
<evidence type="ECO:0000313" key="1">
    <source>
        <dbReference type="EMBL" id="GBR50516.1"/>
    </source>
</evidence>
<keyword evidence="2" id="KW-1185">Reference proteome</keyword>
<gene>
    <name evidence="1" type="ORF">AA106555_0240</name>
</gene>